<dbReference type="GO" id="GO:0030170">
    <property type="term" value="F:pyridoxal phosphate binding"/>
    <property type="evidence" value="ECO:0007669"/>
    <property type="project" value="InterPro"/>
</dbReference>
<dbReference type="Pfam" id="PF00202">
    <property type="entry name" value="Aminotran_3"/>
    <property type="match status" value="1"/>
</dbReference>
<dbReference type="RefSeq" id="XP_044560404.1">
    <property type="nucleotide sequence ID" value="XM_044708497.1"/>
</dbReference>
<keyword evidence="2 3" id="KW-0663">Pyridoxal phosphate</keyword>
<dbReference type="Gene3D" id="3.40.640.10">
    <property type="entry name" value="Type I PLP-dependent aspartate aminotransferase-like (Major domain)"/>
    <property type="match status" value="1"/>
</dbReference>
<dbReference type="InterPro" id="IPR015421">
    <property type="entry name" value="PyrdxlP-dep_Trfase_major"/>
</dbReference>
<name>A0A6A5BN14_NAEFO</name>
<dbReference type="GO" id="GO:0005739">
    <property type="term" value="C:mitochondrion"/>
    <property type="evidence" value="ECO:0007669"/>
    <property type="project" value="TreeGrafter"/>
</dbReference>
<evidence type="ECO:0000256" key="1">
    <source>
        <dbReference type="ARBA" id="ARBA00008954"/>
    </source>
</evidence>
<dbReference type="AlphaFoldDB" id="A0A6A5BN14"/>
<dbReference type="PROSITE" id="PS00600">
    <property type="entry name" value="AA_TRANSFER_CLASS_3"/>
    <property type="match status" value="1"/>
</dbReference>
<dbReference type="VEuPathDB" id="AmoebaDB:FDP41_005018"/>
<dbReference type="Gene3D" id="3.90.1150.10">
    <property type="entry name" value="Aspartate Aminotransferase, domain 1"/>
    <property type="match status" value="1"/>
</dbReference>
<dbReference type="SUPFAM" id="SSF53383">
    <property type="entry name" value="PLP-dependent transferases"/>
    <property type="match status" value="1"/>
</dbReference>
<dbReference type="PIRSF" id="PIRSF000521">
    <property type="entry name" value="Transaminase_4ab_Lys_Orn"/>
    <property type="match status" value="1"/>
</dbReference>
<evidence type="ECO:0000313" key="4">
    <source>
        <dbReference type="EMBL" id="KAF0975691.1"/>
    </source>
</evidence>
<evidence type="ECO:0000256" key="2">
    <source>
        <dbReference type="ARBA" id="ARBA00022898"/>
    </source>
</evidence>
<comment type="similarity">
    <text evidence="1 3">Belongs to the class-III pyridoxal-phosphate-dependent aminotransferase family.</text>
</comment>
<sequence>MSSAHQFKSCVATTTSTAGSKAATHLLSKEKIIQDRQKYLAKAQYTFYESPLMLVRGDKQYAFDETGKKYLDAYANVAHVGYCHPHVIQATVDQLQFINSNTRYLHDKIVRLAEKLTSKMPQKSDLSVCFFVNSGSEANDLAVRLARVYTERNTIIALENSYHGTTGTSTGISSSISTGTGDKCPDWDYYARDVEYVRMPDMLRGPYKPERAVEEYVKDFDRVFEKRTKKVCSSSCHKSSSGEEQKHDIAAFIHESIQGVGGQLPFPSGYLQQVYAKVKGRGGLCIADEVQTGFGRVGSHYWAFEADGVIPDIVTMGKPFGNGHPLGCVVTTRKIAEAFDKSQYFNTFGGNPVSCAVGLAVMEVIENENLQQNSLEVGTFLKDGLTKLMKKHKLIGDVRGRGLFLGVELVKNAHIGDLTPAVQETKYVWERTKELGVLIGSGGPHKNVLRIKGPVCLTKEDAQFLIDCVDQALTEAENKDLSSFASKTSKL</sequence>
<dbReference type="GO" id="GO:0008483">
    <property type="term" value="F:transaminase activity"/>
    <property type="evidence" value="ECO:0007669"/>
    <property type="project" value="InterPro"/>
</dbReference>
<dbReference type="OMA" id="GAIETMK"/>
<evidence type="ECO:0000256" key="3">
    <source>
        <dbReference type="RuleBase" id="RU003560"/>
    </source>
</evidence>
<dbReference type="EMBL" id="VFQX01000043">
    <property type="protein sequence ID" value="KAF0975691.1"/>
    <property type="molecule type" value="Genomic_DNA"/>
</dbReference>
<gene>
    <name evidence="4" type="ORF">FDP41_005018</name>
</gene>
<keyword evidence="5" id="KW-1185">Reference proteome</keyword>
<organism evidence="4 5">
    <name type="scientific">Naegleria fowleri</name>
    <name type="common">Brain eating amoeba</name>
    <dbReference type="NCBI Taxonomy" id="5763"/>
    <lineage>
        <taxon>Eukaryota</taxon>
        <taxon>Discoba</taxon>
        <taxon>Heterolobosea</taxon>
        <taxon>Tetramitia</taxon>
        <taxon>Eutetramitia</taxon>
        <taxon>Vahlkampfiidae</taxon>
        <taxon>Naegleria</taxon>
    </lineage>
</organism>
<dbReference type="OrthoDB" id="10261433at2759"/>
<evidence type="ECO:0000313" key="5">
    <source>
        <dbReference type="Proteomes" id="UP000444721"/>
    </source>
</evidence>
<dbReference type="InterPro" id="IPR049704">
    <property type="entry name" value="Aminotrans_3_PPA_site"/>
</dbReference>
<proteinExistence type="inferred from homology"/>
<dbReference type="CDD" id="cd00610">
    <property type="entry name" value="OAT_like"/>
    <property type="match status" value="1"/>
</dbReference>
<reference evidence="4 5" key="1">
    <citation type="journal article" date="2019" name="Sci. Rep.">
        <title>Nanopore sequencing improves the draft genome of the human pathogenic amoeba Naegleria fowleri.</title>
        <authorList>
            <person name="Liechti N."/>
            <person name="Schurch N."/>
            <person name="Bruggmann R."/>
            <person name="Wittwer M."/>
        </authorList>
    </citation>
    <scope>NUCLEOTIDE SEQUENCE [LARGE SCALE GENOMIC DNA]</scope>
    <source>
        <strain evidence="4 5">ATCC 30894</strain>
    </source>
</reference>
<dbReference type="Proteomes" id="UP000444721">
    <property type="component" value="Unassembled WGS sequence"/>
</dbReference>
<dbReference type="VEuPathDB" id="AmoebaDB:NF0056290"/>
<dbReference type="InterPro" id="IPR015424">
    <property type="entry name" value="PyrdxlP-dep_Trfase"/>
</dbReference>
<protein>
    <submittedName>
        <fullName evidence="4">Uncharacterized protein</fullName>
    </submittedName>
</protein>
<dbReference type="GeneID" id="68112236"/>
<dbReference type="InterPro" id="IPR005814">
    <property type="entry name" value="Aminotrans_3"/>
</dbReference>
<dbReference type="PANTHER" id="PTHR45688:SF13">
    <property type="entry name" value="ALANINE--GLYOXYLATE AMINOTRANSFERASE 2-LIKE"/>
    <property type="match status" value="1"/>
</dbReference>
<comment type="caution">
    <text evidence="4">The sequence shown here is derived from an EMBL/GenBank/DDBJ whole genome shotgun (WGS) entry which is preliminary data.</text>
</comment>
<dbReference type="PANTHER" id="PTHR45688">
    <property type="match status" value="1"/>
</dbReference>
<accession>A0A6A5BN14</accession>
<dbReference type="VEuPathDB" id="AmoebaDB:NfTy_051060"/>
<dbReference type="InterPro" id="IPR015422">
    <property type="entry name" value="PyrdxlP-dep_Trfase_small"/>
</dbReference>